<evidence type="ECO:0000256" key="1">
    <source>
        <dbReference type="SAM" id="Phobius"/>
    </source>
</evidence>
<keyword evidence="4" id="KW-1185">Reference proteome</keyword>
<comment type="caution">
    <text evidence="3">The sequence shown here is derived from an EMBL/GenBank/DDBJ whole genome shotgun (WGS) entry which is preliminary data.</text>
</comment>
<evidence type="ECO:0000313" key="4">
    <source>
        <dbReference type="Proteomes" id="UP001257277"/>
    </source>
</evidence>
<dbReference type="PANTHER" id="PTHR33446:SF2">
    <property type="entry name" value="PROTEIN TONB"/>
    <property type="match status" value="1"/>
</dbReference>
<proteinExistence type="predicted"/>
<dbReference type="InterPro" id="IPR037682">
    <property type="entry name" value="TonB_C"/>
</dbReference>
<organism evidence="3 4">
    <name type="scientific">Asprobacillus argus</name>
    <dbReference type="NCBI Taxonomy" id="3076534"/>
    <lineage>
        <taxon>Bacteria</taxon>
        <taxon>Pseudomonadati</taxon>
        <taxon>Bacteroidota</taxon>
        <taxon>Flavobacteriia</taxon>
        <taxon>Flavobacteriales</taxon>
        <taxon>Flavobacteriaceae</taxon>
        <taxon>Asprobacillus</taxon>
    </lineage>
</organism>
<dbReference type="RefSeq" id="WP_349241946.1">
    <property type="nucleotide sequence ID" value="NZ_JAVTTO010000003.1"/>
</dbReference>
<evidence type="ECO:0000259" key="2">
    <source>
        <dbReference type="Pfam" id="PF03544"/>
    </source>
</evidence>
<feature type="transmembrane region" description="Helical" evidence="1">
    <location>
        <begin position="12"/>
        <end position="35"/>
    </location>
</feature>
<accession>A0ABU3LHS9</accession>
<evidence type="ECO:0000313" key="3">
    <source>
        <dbReference type="EMBL" id="MDT7832688.1"/>
    </source>
</evidence>
<keyword evidence="1" id="KW-0812">Transmembrane</keyword>
<gene>
    <name evidence="3" type="ORF">RQM59_09885</name>
</gene>
<dbReference type="Gene3D" id="3.30.1150.10">
    <property type="match status" value="1"/>
</dbReference>
<protein>
    <submittedName>
        <fullName evidence="3">Energy transducer TonB</fullName>
    </submittedName>
</protein>
<dbReference type="SUPFAM" id="SSF74653">
    <property type="entry name" value="TolA/TonB C-terminal domain"/>
    <property type="match status" value="1"/>
</dbReference>
<keyword evidence="1" id="KW-1133">Transmembrane helix</keyword>
<name>A0ABU3LHS9_9FLAO</name>
<reference evidence="3 4" key="1">
    <citation type="submission" date="2023-09" db="EMBL/GenBank/DDBJ databases">
        <title>Novel taxa isolated from Blanes Bay.</title>
        <authorList>
            <person name="Rey-Velasco X."/>
            <person name="Lucena T."/>
        </authorList>
    </citation>
    <scope>NUCLEOTIDE SEQUENCE [LARGE SCALE GENOMIC DNA]</scope>
    <source>
        <strain evidence="3 4">S356</strain>
    </source>
</reference>
<sequence>MQPFKKNPKKQLEKFSTIFMQIGLVLVLFIVHVFIEYETEQDLAIIDMRYDPTEPDYLPDAILPVQKEKKVVKAEQPKQIEPKPKPKPLIDIKKVPDDRKTIETKLPTTDDELKKIDNLLDGMTSDGLDDDPPLENDVTFLTMEKVPTFPGCKGDNDELRACFNKKMQRHFAKKFDAELPNELGLSAGKKNVIMLFVINKEGVITDIKVKAPHPRLRKEAIRIVKKLPKMKPGMQRGTPVGVKYTLPMKVIVE</sequence>
<feature type="domain" description="TonB C-terminal" evidence="2">
    <location>
        <begin position="192"/>
        <end position="248"/>
    </location>
</feature>
<dbReference type="Pfam" id="PF03544">
    <property type="entry name" value="TonB_C"/>
    <property type="match status" value="1"/>
</dbReference>
<dbReference type="InterPro" id="IPR051045">
    <property type="entry name" value="TonB-dependent_transducer"/>
</dbReference>
<dbReference type="Proteomes" id="UP001257277">
    <property type="component" value="Unassembled WGS sequence"/>
</dbReference>
<keyword evidence="1" id="KW-0472">Membrane</keyword>
<dbReference type="EMBL" id="JAVTTO010000003">
    <property type="protein sequence ID" value="MDT7832688.1"/>
    <property type="molecule type" value="Genomic_DNA"/>
</dbReference>
<dbReference type="PANTHER" id="PTHR33446">
    <property type="entry name" value="PROTEIN TONB-RELATED"/>
    <property type="match status" value="1"/>
</dbReference>